<dbReference type="GO" id="GO:0003677">
    <property type="term" value="F:DNA binding"/>
    <property type="evidence" value="ECO:0007669"/>
    <property type="project" value="InterPro"/>
</dbReference>
<dbReference type="SMART" id="SM00066">
    <property type="entry name" value="GAL4"/>
    <property type="match status" value="1"/>
</dbReference>
<keyword evidence="5" id="KW-1185">Reference proteome</keyword>
<dbReference type="GO" id="GO:0008270">
    <property type="term" value="F:zinc ion binding"/>
    <property type="evidence" value="ECO:0007669"/>
    <property type="project" value="InterPro"/>
</dbReference>
<dbReference type="PANTHER" id="PTHR46910">
    <property type="entry name" value="TRANSCRIPTION FACTOR PDR1"/>
    <property type="match status" value="1"/>
</dbReference>
<proteinExistence type="predicted"/>
<evidence type="ECO:0000259" key="3">
    <source>
        <dbReference type="PROSITE" id="PS50048"/>
    </source>
</evidence>
<dbReference type="CDD" id="cd12148">
    <property type="entry name" value="fungal_TF_MHR"/>
    <property type="match status" value="1"/>
</dbReference>
<organism evidence="4 5">
    <name type="scientific">Ascobolus immersus RN42</name>
    <dbReference type="NCBI Taxonomy" id="1160509"/>
    <lineage>
        <taxon>Eukaryota</taxon>
        <taxon>Fungi</taxon>
        <taxon>Dikarya</taxon>
        <taxon>Ascomycota</taxon>
        <taxon>Pezizomycotina</taxon>
        <taxon>Pezizomycetes</taxon>
        <taxon>Pezizales</taxon>
        <taxon>Ascobolaceae</taxon>
        <taxon>Ascobolus</taxon>
    </lineage>
</organism>
<dbReference type="CDD" id="cd00067">
    <property type="entry name" value="GAL4"/>
    <property type="match status" value="1"/>
</dbReference>
<dbReference type="STRING" id="1160509.A0A3N4HLS8"/>
<evidence type="ECO:0000256" key="2">
    <source>
        <dbReference type="ARBA" id="ARBA00023242"/>
    </source>
</evidence>
<dbReference type="Pfam" id="PF04082">
    <property type="entry name" value="Fungal_trans"/>
    <property type="match status" value="1"/>
</dbReference>
<name>A0A3N4HLS8_ASCIM</name>
<dbReference type="EMBL" id="ML119780">
    <property type="protein sequence ID" value="RPA74785.1"/>
    <property type="molecule type" value="Genomic_DNA"/>
</dbReference>
<dbReference type="SUPFAM" id="SSF57701">
    <property type="entry name" value="Zn2/Cys6 DNA-binding domain"/>
    <property type="match status" value="1"/>
</dbReference>
<dbReference type="PROSITE" id="PS00463">
    <property type="entry name" value="ZN2_CY6_FUNGAL_1"/>
    <property type="match status" value="1"/>
</dbReference>
<dbReference type="Gene3D" id="4.10.240.10">
    <property type="entry name" value="Zn(2)-C6 fungal-type DNA-binding domain"/>
    <property type="match status" value="1"/>
</dbReference>
<feature type="domain" description="Zn(2)-C6 fungal-type" evidence="3">
    <location>
        <begin position="19"/>
        <end position="46"/>
    </location>
</feature>
<evidence type="ECO:0000313" key="4">
    <source>
        <dbReference type="EMBL" id="RPA74785.1"/>
    </source>
</evidence>
<dbReference type="InterPro" id="IPR001138">
    <property type="entry name" value="Zn2Cys6_DnaBD"/>
</dbReference>
<dbReference type="AlphaFoldDB" id="A0A3N4HLS8"/>
<sequence length="784" mass="87678">MSTESDESGQEGNAILARACDSCRTKKIGCDKKYPCSRCKANNLVCQASAPRARDKKQRIHVSEKFEKQMNSLHIRLENIENLLRVRLDDPRQAPFIEPDSSLPTKVQIDETLLKQTRAHINASKLILGASELGPLGILENELDQDSSKFYLGDSSLLSATTEAKNLLERGLTPESGGPVDHERNPSLSVAMKALNQLMKSKHHDDIYFPTETQYKQEMSMKSLPVPPLKDIIRIMQDDAFQGFWPMIPIRRERFEAMYQQVASSLSTERVNTAAFLCVNGFLPFLFQQLLMCSKSDRKYTGIPASDIEEILKKCTYNAQVAARNLGLLMAPTLENILALLFASLIAQENGTPGECWTYASHACRLVQALGLHRRSAYKNMPYEEAEEAKTAFWWCYSIDKGLALNFGRSPQLLDYDIDVDMPEMQTGSWGRAYYVYCRAYIELGRIQSRIYTELYSVAAGRASTEDRERATQGIVTDLKAWWLRSCQAFSQSPEFQSQPDLIAETYLMRFGFYTNLALVYRVRSTHSSATPPPFGTPPYDPDCLNSARQALAVCKILQTDFRDSFSLASIAQWLFLYYPLTPYFILFGNVVSTGDQGDLRIMEETLAFLSMVREENGGMEKLARLMTVFLRVATILVEARRGQRQSRGGIEVGDSPTCVSTSDFGMAVPDPRIILPDEDYALRRPTPPRSIFPNVPTSMPPIVTSAPAVTMAEAPAPLHNFAGVPGMGEAMGMQELGGFSDMDWEFFAQQPSMNFFSADVGGEFAFLLNEQGGGPAETQGVQW</sequence>
<dbReference type="Pfam" id="PF00172">
    <property type="entry name" value="Zn_clus"/>
    <property type="match status" value="1"/>
</dbReference>
<evidence type="ECO:0000256" key="1">
    <source>
        <dbReference type="ARBA" id="ARBA00022723"/>
    </source>
</evidence>
<keyword evidence="1" id="KW-0479">Metal-binding</keyword>
<dbReference type="OrthoDB" id="103819at2759"/>
<dbReference type="InterPro" id="IPR036864">
    <property type="entry name" value="Zn2-C6_fun-type_DNA-bd_sf"/>
</dbReference>
<evidence type="ECO:0000313" key="5">
    <source>
        <dbReference type="Proteomes" id="UP000275078"/>
    </source>
</evidence>
<protein>
    <recommendedName>
        <fullName evidence="3">Zn(2)-C6 fungal-type domain-containing protein</fullName>
    </recommendedName>
</protein>
<dbReference type="InterPro" id="IPR007219">
    <property type="entry name" value="XnlR_reg_dom"/>
</dbReference>
<gene>
    <name evidence="4" type="ORF">BJ508DRAFT_418443</name>
</gene>
<accession>A0A3N4HLS8</accession>
<dbReference type="GO" id="GO:0000981">
    <property type="term" value="F:DNA-binding transcription factor activity, RNA polymerase II-specific"/>
    <property type="evidence" value="ECO:0007669"/>
    <property type="project" value="InterPro"/>
</dbReference>
<dbReference type="PANTHER" id="PTHR46910:SF5">
    <property type="entry name" value="ZN(II)2CYS6 TRANSCRIPTION FACTOR (EUROFUNG)"/>
    <property type="match status" value="1"/>
</dbReference>
<dbReference type="SMART" id="SM00906">
    <property type="entry name" value="Fungal_trans"/>
    <property type="match status" value="1"/>
</dbReference>
<dbReference type="InterPro" id="IPR050987">
    <property type="entry name" value="AtrR-like"/>
</dbReference>
<keyword evidence="2" id="KW-0539">Nucleus</keyword>
<reference evidence="4 5" key="1">
    <citation type="journal article" date="2018" name="Nat. Ecol. Evol.">
        <title>Pezizomycetes genomes reveal the molecular basis of ectomycorrhizal truffle lifestyle.</title>
        <authorList>
            <person name="Murat C."/>
            <person name="Payen T."/>
            <person name="Noel B."/>
            <person name="Kuo A."/>
            <person name="Morin E."/>
            <person name="Chen J."/>
            <person name="Kohler A."/>
            <person name="Krizsan K."/>
            <person name="Balestrini R."/>
            <person name="Da Silva C."/>
            <person name="Montanini B."/>
            <person name="Hainaut M."/>
            <person name="Levati E."/>
            <person name="Barry K.W."/>
            <person name="Belfiori B."/>
            <person name="Cichocki N."/>
            <person name="Clum A."/>
            <person name="Dockter R.B."/>
            <person name="Fauchery L."/>
            <person name="Guy J."/>
            <person name="Iotti M."/>
            <person name="Le Tacon F."/>
            <person name="Lindquist E.A."/>
            <person name="Lipzen A."/>
            <person name="Malagnac F."/>
            <person name="Mello A."/>
            <person name="Molinier V."/>
            <person name="Miyauchi S."/>
            <person name="Poulain J."/>
            <person name="Riccioni C."/>
            <person name="Rubini A."/>
            <person name="Sitrit Y."/>
            <person name="Splivallo R."/>
            <person name="Traeger S."/>
            <person name="Wang M."/>
            <person name="Zifcakova L."/>
            <person name="Wipf D."/>
            <person name="Zambonelli A."/>
            <person name="Paolocci F."/>
            <person name="Nowrousian M."/>
            <person name="Ottonello S."/>
            <person name="Baldrian P."/>
            <person name="Spatafora J.W."/>
            <person name="Henrissat B."/>
            <person name="Nagy L.G."/>
            <person name="Aury J.M."/>
            <person name="Wincker P."/>
            <person name="Grigoriev I.V."/>
            <person name="Bonfante P."/>
            <person name="Martin F.M."/>
        </authorList>
    </citation>
    <scope>NUCLEOTIDE SEQUENCE [LARGE SCALE GENOMIC DNA]</scope>
    <source>
        <strain evidence="4 5">RN42</strain>
    </source>
</reference>
<dbReference type="Proteomes" id="UP000275078">
    <property type="component" value="Unassembled WGS sequence"/>
</dbReference>
<dbReference type="PROSITE" id="PS50048">
    <property type="entry name" value="ZN2_CY6_FUNGAL_2"/>
    <property type="match status" value="1"/>
</dbReference>
<dbReference type="GO" id="GO:0006351">
    <property type="term" value="P:DNA-templated transcription"/>
    <property type="evidence" value="ECO:0007669"/>
    <property type="project" value="InterPro"/>
</dbReference>